<dbReference type="AlphaFoldDB" id="A0A1M6WDE1"/>
<organism evidence="1 2">
    <name type="scientific">Chryseobacterium polytrichastri</name>
    <dbReference type="NCBI Taxonomy" id="1302687"/>
    <lineage>
        <taxon>Bacteria</taxon>
        <taxon>Pseudomonadati</taxon>
        <taxon>Bacteroidota</taxon>
        <taxon>Flavobacteriia</taxon>
        <taxon>Flavobacteriales</taxon>
        <taxon>Weeksellaceae</taxon>
        <taxon>Chryseobacterium group</taxon>
        <taxon>Chryseobacterium</taxon>
    </lineage>
</organism>
<keyword evidence="2" id="KW-1185">Reference proteome</keyword>
<name>A0A1M6WDE1_9FLAO</name>
<evidence type="ECO:0000313" key="2">
    <source>
        <dbReference type="Proteomes" id="UP000184364"/>
    </source>
</evidence>
<gene>
    <name evidence="1" type="ORF">SAMN05444267_100964</name>
</gene>
<reference evidence="2" key="1">
    <citation type="submission" date="2016-11" db="EMBL/GenBank/DDBJ databases">
        <authorList>
            <person name="Varghese N."/>
            <person name="Submissions S."/>
        </authorList>
    </citation>
    <scope>NUCLEOTIDE SEQUENCE [LARGE SCALE GENOMIC DNA]</scope>
    <source>
        <strain evidence="2">DSM 26899</strain>
    </source>
</reference>
<sequence>MKKIFLYILTGSLCFSACKKDDDAATYVEPSDIAVQNAYDDQSIDKFLDANYLDTQGNIKAFSATDTADDHQTKLSAMIPAPVKLPSGVVYIVRNGAQPSPGKTIGATDITRTMMRAKTYLAANTDGNVAFISGSDMTPYNTIDGSGSPVIDPKFYYIDPLTDPLITKATTDAAKQPSYYVIEGYNEALQKFKAFDQVDGSPYNLQGVIIVPSRAAFARDAHYNYSGYSFRNRTFVFNFQVFKTTAR</sequence>
<protein>
    <submittedName>
        <fullName evidence="1">Uncharacterized protein</fullName>
    </submittedName>
</protein>
<dbReference type="EMBL" id="FRAV01000009">
    <property type="protein sequence ID" value="SHK91485.1"/>
    <property type="molecule type" value="Genomic_DNA"/>
</dbReference>
<evidence type="ECO:0000313" key="1">
    <source>
        <dbReference type="EMBL" id="SHK91485.1"/>
    </source>
</evidence>
<dbReference type="Proteomes" id="UP000184364">
    <property type="component" value="Unassembled WGS sequence"/>
</dbReference>
<dbReference type="RefSeq" id="WP_073292332.1">
    <property type="nucleotide sequence ID" value="NZ_FRAV01000009.1"/>
</dbReference>
<dbReference type="STRING" id="1302687.SAMN05444267_100964"/>
<accession>A0A1M6WDE1</accession>
<dbReference type="OrthoDB" id="1270857at2"/>
<proteinExistence type="predicted"/>